<evidence type="ECO:0008006" key="3">
    <source>
        <dbReference type="Google" id="ProtNLM"/>
    </source>
</evidence>
<dbReference type="EMBL" id="LT629765">
    <property type="protein sequence ID" value="SDS32843.1"/>
    <property type="molecule type" value="Genomic_DNA"/>
</dbReference>
<gene>
    <name evidence="1" type="ORF">SAMN04488539_1455</name>
</gene>
<name>A0A1H1RAW2_9CORY</name>
<dbReference type="Proteomes" id="UP000182237">
    <property type="component" value="Chromosome I"/>
</dbReference>
<proteinExistence type="predicted"/>
<evidence type="ECO:0000313" key="1">
    <source>
        <dbReference type="EMBL" id="SDS32843.1"/>
    </source>
</evidence>
<organism evidence="1 2">
    <name type="scientific">Corynebacterium timonense</name>
    <dbReference type="NCBI Taxonomy" id="441500"/>
    <lineage>
        <taxon>Bacteria</taxon>
        <taxon>Bacillati</taxon>
        <taxon>Actinomycetota</taxon>
        <taxon>Actinomycetes</taxon>
        <taxon>Mycobacteriales</taxon>
        <taxon>Corynebacteriaceae</taxon>
        <taxon>Corynebacterium</taxon>
    </lineage>
</organism>
<dbReference type="AlphaFoldDB" id="A0A1H1RAW2"/>
<reference evidence="1 2" key="1">
    <citation type="submission" date="2016-10" db="EMBL/GenBank/DDBJ databases">
        <authorList>
            <person name="de Groot N.N."/>
        </authorList>
    </citation>
    <scope>NUCLEOTIDE SEQUENCE [LARGE SCALE GENOMIC DNA]</scope>
    <source>
        <strain evidence="1 2">DSM 45434</strain>
    </source>
</reference>
<evidence type="ECO:0000313" key="2">
    <source>
        <dbReference type="Proteomes" id="UP000182237"/>
    </source>
</evidence>
<dbReference type="RefSeq" id="WP_083337255.1">
    <property type="nucleotide sequence ID" value="NZ_LT629765.1"/>
</dbReference>
<keyword evidence="2" id="KW-1185">Reference proteome</keyword>
<accession>A0A1H1RAW2</accession>
<sequence length="108" mass="11357">MNVIAYDKSISEAPLANATAQLEQCSAMTVEVAGITQNVTTEQRPFEADASDGYAMVQTTESGDGAPLQVYTTVAEKNGVIVTIGVSTADEASIQAVNDTLDMILERV</sequence>
<protein>
    <recommendedName>
        <fullName evidence="3">Lipoprotein LpqN</fullName>
    </recommendedName>
</protein>